<dbReference type="Proteomes" id="UP000501705">
    <property type="component" value="Chromosome"/>
</dbReference>
<reference evidence="3 4" key="1">
    <citation type="journal article" date="2019" name="ACS Chem. Biol.">
        <title>Identification and Mobilization of a Cryptic Antibiotic Biosynthesis Gene Locus from a Human-Pathogenic Nocardia Isolate.</title>
        <authorList>
            <person name="Herisse M."/>
            <person name="Ishida K."/>
            <person name="Porter J.L."/>
            <person name="Howden B."/>
            <person name="Hertweck C."/>
            <person name="Stinear T.P."/>
            <person name="Pidot S.J."/>
        </authorList>
    </citation>
    <scope>NUCLEOTIDE SEQUENCE [LARGE SCALE GENOMIC DNA]</scope>
    <source>
        <strain evidence="3 4">AUSMDU00024985</strain>
    </source>
</reference>
<evidence type="ECO:0000313" key="3">
    <source>
        <dbReference type="EMBL" id="QIS04740.1"/>
    </source>
</evidence>
<proteinExistence type="predicted"/>
<feature type="domain" description="DUF4189" evidence="2">
    <location>
        <begin position="34"/>
        <end position="113"/>
    </location>
</feature>
<evidence type="ECO:0000313" key="4">
    <source>
        <dbReference type="Proteomes" id="UP000501705"/>
    </source>
</evidence>
<feature type="signal peptide" evidence="1">
    <location>
        <begin position="1"/>
        <end position="29"/>
    </location>
</feature>
<protein>
    <submittedName>
        <fullName evidence="3">DUF4189 domain-containing protein</fullName>
    </submittedName>
</protein>
<dbReference type="AlphaFoldDB" id="A0A6G9XV67"/>
<evidence type="ECO:0000256" key="1">
    <source>
        <dbReference type="SAM" id="SignalP"/>
    </source>
</evidence>
<accession>A0A6G9XV67</accession>
<dbReference type="RefSeq" id="WP_167463847.1">
    <property type="nucleotide sequence ID" value="NZ_CP046171.1"/>
</dbReference>
<dbReference type="InterPro" id="IPR025240">
    <property type="entry name" value="DUF4189"/>
</dbReference>
<dbReference type="EMBL" id="CP046171">
    <property type="protein sequence ID" value="QIS04740.1"/>
    <property type="molecule type" value="Genomic_DNA"/>
</dbReference>
<gene>
    <name evidence="3" type="ORF">F5X71_22555</name>
</gene>
<sequence length="141" mass="13988">MFELGRAAFGAVLACTAALTTVGAGSAGAAPDYHGTLAFSPSTGTVVGSVDQPSWVAADAVAIRDCGVYDCKILVRFANGCAAAARGADGAIAADWAVTKEEAERLAVAKLGESSPPFPDLGSAVPRAARVVLSTCTTNAG</sequence>
<feature type="chain" id="PRO_5026268476" evidence="1">
    <location>
        <begin position="30"/>
        <end position="141"/>
    </location>
</feature>
<evidence type="ECO:0000259" key="2">
    <source>
        <dbReference type="Pfam" id="PF13827"/>
    </source>
</evidence>
<organism evidence="3 4">
    <name type="scientific">Nocardia brasiliensis</name>
    <dbReference type="NCBI Taxonomy" id="37326"/>
    <lineage>
        <taxon>Bacteria</taxon>
        <taxon>Bacillati</taxon>
        <taxon>Actinomycetota</taxon>
        <taxon>Actinomycetes</taxon>
        <taxon>Mycobacteriales</taxon>
        <taxon>Nocardiaceae</taxon>
        <taxon>Nocardia</taxon>
    </lineage>
</organism>
<name>A0A6G9XV67_NOCBR</name>
<keyword evidence="1" id="KW-0732">Signal</keyword>
<dbReference type="Pfam" id="PF13827">
    <property type="entry name" value="DUF4189"/>
    <property type="match status" value="1"/>
</dbReference>